<evidence type="ECO:0000313" key="1">
    <source>
        <dbReference type="EMBL" id="CEK67961.1"/>
    </source>
</evidence>
<dbReference type="AlphaFoldDB" id="A0A0B6ZJD7"/>
<proteinExistence type="predicted"/>
<organism evidence="1">
    <name type="scientific">Arion vulgaris</name>
    <dbReference type="NCBI Taxonomy" id="1028688"/>
    <lineage>
        <taxon>Eukaryota</taxon>
        <taxon>Metazoa</taxon>
        <taxon>Spiralia</taxon>
        <taxon>Lophotrochozoa</taxon>
        <taxon>Mollusca</taxon>
        <taxon>Gastropoda</taxon>
        <taxon>Heterobranchia</taxon>
        <taxon>Euthyneura</taxon>
        <taxon>Panpulmonata</taxon>
        <taxon>Eupulmonata</taxon>
        <taxon>Stylommatophora</taxon>
        <taxon>Helicina</taxon>
        <taxon>Arionoidea</taxon>
        <taxon>Arionidae</taxon>
        <taxon>Arion</taxon>
    </lineage>
</organism>
<name>A0A0B6ZJD7_9EUPU</name>
<accession>A0A0B6ZJD7</accession>
<dbReference type="EMBL" id="HACG01021096">
    <property type="protein sequence ID" value="CEK67961.1"/>
    <property type="molecule type" value="Transcribed_RNA"/>
</dbReference>
<reference evidence="1" key="1">
    <citation type="submission" date="2014-12" db="EMBL/GenBank/DDBJ databases">
        <title>Insight into the proteome of Arion vulgaris.</title>
        <authorList>
            <person name="Aradska J."/>
            <person name="Bulat T."/>
            <person name="Smidak R."/>
            <person name="Sarate P."/>
            <person name="Gangsoo J."/>
            <person name="Sialana F."/>
            <person name="Bilban M."/>
            <person name="Lubec G."/>
        </authorList>
    </citation>
    <scope>NUCLEOTIDE SEQUENCE</scope>
    <source>
        <tissue evidence="1">Skin</tissue>
    </source>
</reference>
<protein>
    <submittedName>
        <fullName evidence="1">Uncharacterized protein</fullName>
    </submittedName>
</protein>
<gene>
    <name evidence="1" type="primary">ORF64552</name>
</gene>
<sequence length="76" mass="8831">MTEKNISTLLDNLAHDDADLSTNMRFILKRDCNRGSYQRLPSYFCPSLTSIYNKLKTWTNLCQILDIVNMDNNLKS</sequence>